<feature type="compositionally biased region" description="Low complexity" evidence="1">
    <location>
        <begin position="207"/>
        <end position="217"/>
    </location>
</feature>
<evidence type="ECO:0008006" key="5">
    <source>
        <dbReference type="Google" id="ProtNLM"/>
    </source>
</evidence>
<evidence type="ECO:0000313" key="4">
    <source>
        <dbReference type="Proteomes" id="UP000249789"/>
    </source>
</evidence>
<feature type="region of interest" description="Disordered" evidence="1">
    <location>
        <begin position="192"/>
        <end position="217"/>
    </location>
</feature>
<keyword evidence="2" id="KW-1133">Transmembrane helix</keyword>
<dbReference type="EMBL" id="KZ824643">
    <property type="protein sequence ID" value="RAK77215.1"/>
    <property type="molecule type" value="Genomic_DNA"/>
</dbReference>
<dbReference type="Proteomes" id="UP000249789">
    <property type="component" value="Unassembled WGS sequence"/>
</dbReference>
<feature type="compositionally biased region" description="Polar residues" evidence="1">
    <location>
        <begin position="192"/>
        <end position="206"/>
    </location>
</feature>
<evidence type="ECO:0000256" key="1">
    <source>
        <dbReference type="SAM" id="MobiDB-lite"/>
    </source>
</evidence>
<keyword evidence="2" id="KW-0472">Membrane</keyword>
<dbReference type="AlphaFoldDB" id="A0A8G1RST6"/>
<keyword evidence="2" id="KW-0812">Transmembrane</keyword>
<dbReference type="VEuPathDB" id="FungiDB:BO72DRAFT_447994"/>
<proteinExistence type="predicted"/>
<gene>
    <name evidence="3" type="ORF">BO72DRAFT_447994</name>
</gene>
<organism evidence="3 4">
    <name type="scientific">Aspergillus fijiensis CBS 313.89</name>
    <dbReference type="NCBI Taxonomy" id="1448319"/>
    <lineage>
        <taxon>Eukaryota</taxon>
        <taxon>Fungi</taxon>
        <taxon>Dikarya</taxon>
        <taxon>Ascomycota</taxon>
        <taxon>Pezizomycotina</taxon>
        <taxon>Eurotiomycetes</taxon>
        <taxon>Eurotiomycetidae</taxon>
        <taxon>Eurotiales</taxon>
        <taxon>Aspergillaceae</taxon>
        <taxon>Aspergillus</taxon>
    </lineage>
</organism>
<name>A0A8G1RST6_9EURO</name>
<evidence type="ECO:0000313" key="3">
    <source>
        <dbReference type="EMBL" id="RAK77215.1"/>
    </source>
</evidence>
<evidence type="ECO:0000256" key="2">
    <source>
        <dbReference type="SAM" id="Phobius"/>
    </source>
</evidence>
<dbReference type="GeneID" id="63862021"/>
<sequence>MESATGDDGTTVATRTSIPVSIPGYSGAYNRGPYTDTFSPPITCRQSATMYTADDGAGAAAGTIYYGHWWSGDVACYPTGTIPATSYTHFQFWYSYYYSPGYYCPSSWHTAATLADGWAGETLTGSRNGVLCCPSGLTLYNNWTHACATSVSPGDVITLVTNFVALETTISSSSVLLQDGIPLIRDETITATNNPSTTITPAPTLSPTTPQATGGTATQVPTQATAQATKNISTGFSTIAKVGIGVGVTLGVVLLAVAGLFCFICSRRRRRQPLRHGPSSDQPAFVQELPSKSYQRPVELSARPYVSELETRAHVSELPG</sequence>
<keyword evidence="4" id="KW-1185">Reference proteome</keyword>
<accession>A0A8G1RST6</accession>
<dbReference type="RefSeq" id="XP_040801225.1">
    <property type="nucleotide sequence ID" value="XM_040944688.1"/>
</dbReference>
<dbReference type="OrthoDB" id="5429716at2759"/>
<reference evidence="3 4" key="1">
    <citation type="submission" date="2018-02" db="EMBL/GenBank/DDBJ databases">
        <title>The genomes of Aspergillus section Nigri reveals drivers in fungal speciation.</title>
        <authorList>
            <consortium name="DOE Joint Genome Institute"/>
            <person name="Vesth T.C."/>
            <person name="Nybo J."/>
            <person name="Theobald S."/>
            <person name="Brandl J."/>
            <person name="Frisvad J.C."/>
            <person name="Nielsen K.F."/>
            <person name="Lyhne E.K."/>
            <person name="Kogle M.E."/>
            <person name="Kuo A."/>
            <person name="Riley R."/>
            <person name="Clum A."/>
            <person name="Nolan M."/>
            <person name="Lipzen A."/>
            <person name="Salamov A."/>
            <person name="Henrissat B."/>
            <person name="Wiebenga A."/>
            <person name="De vries R.P."/>
            <person name="Grigoriev I.V."/>
            <person name="Mortensen U.H."/>
            <person name="Andersen M.R."/>
            <person name="Baker S.E."/>
        </authorList>
    </citation>
    <scope>NUCLEOTIDE SEQUENCE [LARGE SCALE GENOMIC DNA]</scope>
    <source>
        <strain evidence="3 4">CBS 313.89</strain>
    </source>
</reference>
<protein>
    <recommendedName>
        <fullName evidence="5">Mid2 domain-containing protein</fullName>
    </recommendedName>
</protein>
<feature type="transmembrane region" description="Helical" evidence="2">
    <location>
        <begin position="242"/>
        <end position="265"/>
    </location>
</feature>